<keyword evidence="3" id="KW-0539">Nucleus</keyword>
<feature type="region of interest" description="Disordered" evidence="4">
    <location>
        <begin position="1"/>
        <end position="25"/>
    </location>
</feature>
<dbReference type="GO" id="GO:0005524">
    <property type="term" value="F:ATP binding"/>
    <property type="evidence" value="ECO:0007669"/>
    <property type="project" value="InterPro"/>
</dbReference>
<reference evidence="6" key="1">
    <citation type="submission" date="2025-08" db="UniProtKB">
        <authorList>
            <consortium name="Ensembl"/>
        </authorList>
    </citation>
    <scope>IDENTIFICATION</scope>
</reference>
<dbReference type="PROSITE" id="PS00690">
    <property type="entry name" value="DEAH_ATP_HELICASE"/>
    <property type="match status" value="1"/>
</dbReference>
<reference evidence="6" key="2">
    <citation type="submission" date="2025-09" db="UniProtKB">
        <authorList>
            <consortium name="Ensembl"/>
        </authorList>
    </citation>
    <scope>IDENTIFICATION</scope>
</reference>
<dbReference type="GO" id="GO:0016581">
    <property type="term" value="C:NuRD complex"/>
    <property type="evidence" value="ECO:0007669"/>
    <property type="project" value="TreeGrafter"/>
</dbReference>
<evidence type="ECO:0000256" key="1">
    <source>
        <dbReference type="ARBA" id="ARBA00004123"/>
    </source>
</evidence>
<dbReference type="GO" id="GO:0042393">
    <property type="term" value="F:histone binding"/>
    <property type="evidence" value="ECO:0007669"/>
    <property type="project" value="TreeGrafter"/>
</dbReference>
<comment type="subcellular location">
    <subcellularLocation>
        <location evidence="1">Nucleus</location>
    </subcellularLocation>
</comment>
<dbReference type="GO" id="GO:0140658">
    <property type="term" value="F:ATP-dependent chromatin remodeler activity"/>
    <property type="evidence" value="ECO:0007669"/>
    <property type="project" value="TreeGrafter"/>
</dbReference>
<evidence type="ECO:0000259" key="5">
    <source>
        <dbReference type="PROSITE" id="PS51192"/>
    </source>
</evidence>
<dbReference type="PANTHER" id="PTHR45623">
    <property type="entry name" value="CHROMODOMAIN-HELICASE-DNA-BINDING PROTEIN 3-RELATED-RELATED"/>
    <property type="match status" value="1"/>
</dbReference>
<dbReference type="STRING" id="43700.ENSMALP00000002036"/>
<dbReference type="SUPFAM" id="SSF52540">
    <property type="entry name" value="P-loop containing nucleoside triphosphate hydrolases"/>
    <property type="match status" value="1"/>
</dbReference>
<dbReference type="Proteomes" id="UP000261600">
    <property type="component" value="Unplaced"/>
</dbReference>
<keyword evidence="7" id="KW-1185">Reference proteome</keyword>
<organism evidence="6 7">
    <name type="scientific">Monopterus albus</name>
    <name type="common">Swamp eel</name>
    <dbReference type="NCBI Taxonomy" id="43700"/>
    <lineage>
        <taxon>Eukaryota</taxon>
        <taxon>Metazoa</taxon>
        <taxon>Chordata</taxon>
        <taxon>Craniata</taxon>
        <taxon>Vertebrata</taxon>
        <taxon>Euteleostomi</taxon>
        <taxon>Actinopterygii</taxon>
        <taxon>Neopterygii</taxon>
        <taxon>Teleostei</taxon>
        <taxon>Neoteleostei</taxon>
        <taxon>Acanthomorphata</taxon>
        <taxon>Anabantaria</taxon>
        <taxon>Synbranchiformes</taxon>
        <taxon>Synbranchidae</taxon>
        <taxon>Monopterus</taxon>
    </lineage>
</organism>
<dbReference type="GO" id="GO:0016887">
    <property type="term" value="F:ATP hydrolysis activity"/>
    <property type="evidence" value="ECO:0007669"/>
    <property type="project" value="TreeGrafter"/>
</dbReference>
<dbReference type="Ensembl" id="ENSMALT00000002093.1">
    <property type="protein sequence ID" value="ENSMALP00000002036.1"/>
    <property type="gene ID" value="ENSMALG00000001483.1"/>
</dbReference>
<dbReference type="Gene3D" id="3.40.50.10810">
    <property type="entry name" value="Tandem AAA-ATPase domain"/>
    <property type="match status" value="1"/>
</dbReference>
<evidence type="ECO:0000313" key="6">
    <source>
        <dbReference type="Ensembl" id="ENSMALP00000002036.1"/>
    </source>
</evidence>
<dbReference type="InterPro" id="IPR038718">
    <property type="entry name" value="SNF2-like_sf"/>
</dbReference>
<dbReference type="InterPro" id="IPR014001">
    <property type="entry name" value="Helicase_ATP-bd"/>
</dbReference>
<dbReference type="GO" id="GO:0003677">
    <property type="term" value="F:DNA binding"/>
    <property type="evidence" value="ECO:0007669"/>
    <property type="project" value="TreeGrafter"/>
</dbReference>
<proteinExistence type="predicted"/>
<protein>
    <recommendedName>
        <fullName evidence="5">Helicase ATP-binding domain-containing protein</fullName>
    </recommendedName>
</protein>
<dbReference type="PROSITE" id="PS51192">
    <property type="entry name" value="HELICASE_ATP_BIND_1"/>
    <property type="match status" value="1"/>
</dbReference>
<evidence type="ECO:0000256" key="4">
    <source>
        <dbReference type="SAM" id="MobiDB-lite"/>
    </source>
</evidence>
<dbReference type="InterPro" id="IPR027417">
    <property type="entry name" value="P-loop_NTPase"/>
</dbReference>
<dbReference type="GO" id="GO:0003682">
    <property type="term" value="F:chromatin binding"/>
    <property type="evidence" value="ECO:0007669"/>
    <property type="project" value="TreeGrafter"/>
</dbReference>
<dbReference type="InterPro" id="IPR000330">
    <property type="entry name" value="SNF2_N"/>
</dbReference>
<name>A0A3Q3INP8_MONAL</name>
<keyword evidence="2" id="KW-0378">Hydrolase</keyword>
<feature type="domain" description="Helicase ATP-binding" evidence="5">
    <location>
        <begin position="34"/>
        <end position="186"/>
    </location>
</feature>
<dbReference type="InterPro" id="IPR002464">
    <property type="entry name" value="DNA/RNA_helicase_DEAH_CS"/>
</dbReference>
<dbReference type="Pfam" id="PF00176">
    <property type="entry name" value="SNF2-rel_dom"/>
    <property type="match status" value="1"/>
</dbReference>
<evidence type="ECO:0000256" key="3">
    <source>
        <dbReference type="ARBA" id="ARBA00023242"/>
    </source>
</evidence>
<accession>A0A3Q3INP8</accession>
<dbReference type="PANTHER" id="PTHR45623:SF9">
    <property type="entry name" value="CHROMODOMAIN-HELICASE-DNA-BINDING PROTEIN 3"/>
    <property type="match status" value="1"/>
</dbReference>
<sequence>MYRNYQRKTDMDEPPSLDYGSGGEDEEGGLNWLRFSWAQGTDTILADEMGLGKTIQTIVFLYSLFKEVVELLNSVTVAFYTPVNAETEATCVFSALCPSGRAIIRENEEAPIKFHVLLTSYELVTIDQTALKSIDWACLVVDEAHRLKNNQSKVQYLVCVSLLLTGTPLQNNLEELFHLLNFLTPNRFKYDVCHICFFLMPPPEGSTTNCNSSCKRVQ</sequence>
<dbReference type="SMART" id="SM00487">
    <property type="entry name" value="DEXDc"/>
    <property type="match status" value="1"/>
</dbReference>
<evidence type="ECO:0000313" key="7">
    <source>
        <dbReference type="Proteomes" id="UP000261600"/>
    </source>
</evidence>
<evidence type="ECO:0000256" key="2">
    <source>
        <dbReference type="ARBA" id="ARBA00022801"/>
    </source>
</evidence>
<dbReference type="AlphaFoldDB" id="A0A3Q3INP8"/>